<protein>
    <submittedName>
        <fullName evidence="1">Uncharacterized protein</fullName>
    </submittedName>
</protein>
<proteinExistence type="predicted"/>
<accession>A0A1J9P9U7</accession>
<name>A0A1J9P9U7_9EURO</name>
<dbReference type="Proteomes" id="UP000182235">
    <property type="component" value="Unassembled WGS sequence"/>
</dbReference>
<evidence type="ECO:0000313" key="2">
    <source>
        <dbReference type="Proteomes" id="UP000182235"/>
    </source>
</evidence>
<evidence type="ECO:0000313" key="1">
    <source>
        <dbReference type="EMBL" id="OJD13345.1"/>
    </source>
</evidence>
<dbReference type="VEuPathDB" id="FungiDB:AJ78_06203"/>
<keyword evidence="2" id="KW-1185">Reference proteome</keyword>
<dbReference type="AlphaFoldDB" id="A0A1J9P9U7"/>
<comment type="caution">
    <text evidence="1">The sequence shown here is derived from an EMBL/GenBank/DDBJ whole genome shotgun (WGS) entry which is preliminary data.</text>
</comment>
<reference evidence="1 2" key="1">
    <citation type="submission" date="2015-07" db="EMBL/GenBank/DDBJ databases">
        <title>Emmonsia species relationships and genome sequence.</title>
        <authorList>
            <consortium name="The Broad Institute Genomics Platform"/>
            <person name="Cuomo C.A."/>
            <person name="Munoz J.F."/>
            <person name="Imamovic A."/>
            <person name="Priest M.E."/>
            <person name="Young S."/>
            <person name="Clay O.K."/>
            <person name="McEwen J.G."/>
        </authorList>
    </citation>
    <scope>NUCLEOTIDE SEQUENCE [LARGE SCALE GENOMIC DNA]</scope>
    <source>
        <strain evidence="1 2">UAMH 9510</strain>
    </source>
</reference>
<sequence>MLIAKGDPERGIWIDFDRAYTYDEHSITDRERILLDEEEETVEGIKICLEADLPEGRLNQAYIFYCT</sequence>
<dbReference type="EMBL" id="LGRN01000309">
    <property type="protein sequence ID" value="OJD13345.1"/>
    <property type="molecule type" value="Genomic_DNA"/>
</dbReference>
<gene>
    <name evidence="1" type="ORF">AJ78_06203</name>
</gene>
<organism evidence="1 2">
    <name type="scientific">Emergomyces pasteurianus Ep9510</name>
    <dbReference type="NCBI Taxonomy" id="1447872"/>
    <lineage>
        <taxon>Eukaryota</taxon>
        <taxon>Fungi</taxon>
        <taxon>Dikarya</taxon>
        <taxon>Ascomycota</taxon>
        <taxon>Pezizomycotina</taxon>
        <taxon>Eurotiomycetes</taxon>
        <taxon>Eurotiomycetidae</taxon>
        <taxon>Onygenales</taxon>
        <taxon>Ajellomycetaceae</taxon>
        <taxon>Emergomyces</taxon>
    </lineage>
</organism>